<gene>
    <name evidence="2" type="ORF">GLAREA_04164</name>
</gene>
<protein>
    <recommendedName>
        <fullName evidence="4">F-box domain-containing protein</fullName>
    </recommendedName>
</protein>
<dbReference type="OrthoDB" id="5339734at2759"/>
<evidence type="ECO:0000313" key="2">
    <source>
        <dbReference type="EMBL" id="EPE31197.1"/>
    </source>
</evidence>
<dbReference type="GeneID" id="19463219"/>
<evidence type="ECO:0000313" key="3">
    <source>
        <dbReference type="Proteomes" id="UP000016922"/>
    </source>
</evidence>
<dbReference type="HOGENOM" id="CLU_683436_0_0_1"/>
<name>S3CXY5_GLAL2</name>
<feature type="region of interest" description="Disordered" evidence="1">
    <location>
        <begin position="1"/>
        <end position="22"/>
    </location>
</feature>
<dbReference type="KEGG" id="glz:GLAREA_04164"/>
<dbReference type="AlphaFoldDB" id="S3CXY5"/>
<evidence type="ECO:0000256" key="1">
    <source>
        <dbReference type="SAM" id="MobiDB-lite"/>
    </source>
</evidence>
<reference evidence="2 3" key="1">
    <citation type="journal article" date="2013" name="BMC Genomics">
        <title>Genomics-driven discovery of the pneumocandin biosynthetic gene cluster in the fungus Glarea lozoyensis.</title>
        <authorList>
            <person name="Chen L."/>
            <person name="Yue Q."/>
            <person name="Zhang X."/>
            <person name="Xiang M."/>
            <person name="Wang C."/>
            <person name="Li S."/>
            <person name="Che Y."/>
            <person name="Ortiz-Lopez F.J."/>
            <person name="Bills G.F."/>
            <person name="Liu X."/>
            <person name="An Z."/>
        </authorList>
    </citation>
    <scope>NUCLEOTIDE SEQUENCE [LARGE SCALE GENOMIC DNA]</scope>
    <source>
        <strain evidence="3">ATCC 20868 / MF5171</strain>
    </source>
</reference>
<organism evidence="2 3">
    <name type="scientific">Glarea lozoyensis (strain ATCC 20868 / MF5171)</name>
    <dbReference type="NCBI Taxonomy" id="1116229"/>
    <lineage>
        <taxon>Eukaryota</taxon>
        <taxon>Fungi</taxon>
        <taxon>Dikarya</taxon>
        <taxon>Ascomycota</taxon>
        <taxon>Pezizomycotina</taxon>
        <taxon>Leotiomycetes</taxon>
        <taxon>Helotiales</taxon>
        <taxon>Helotiaceae</taxon>
        <taxon>Glarea</taxon>
    </lineage>
</organism>
<proteinExistence type="predicted"/>
<evidence type="ECO:0008006" key="4">
    <source>
        <dbReference type="Google" id="ProtNLM"/>
    </source>
</evidence>
<sequence length="403" mass="46919">MEFPDWSSAFPQGKRSLKTRPRHDSHIIRIKEFLRTMKSSQQLTSYLSAISLAWCDSCDESISRELIDLVGPSIKHLHLKPSTPISMDMMPLCLTSLELNTKVLGLKYPSRSGSNWRYSPPTWRVDRELFYSFFCLPNLRSLSVEGIRGWDWFEGDALDFSNKTHTSNITCLKFPYSAPAGRDLSEVLSWPKSLLSYHHESCLDDDRMYSCRREWVFMFDVEAFVQTLSSQQASLEEIFISSANDDGAQTFPNLIDLSSFSRLRRVGLMVDHLDWPTLYQDEESPTLPISIRLPSGLEELQIELTEEDRFQDYFDRDHQWAKHCSTWHEVGELGEWLCQIAQSKIKYPNLRKVTIWRDKNAPDVATWIDMRPYRNYHLVEEAFRVANIAIEWVHSRAPPMFSA</sequence>
<keyword evidence="3" id="KW-1185">Reference proteome</keyword>
<accession>S3CXY5</accession>
<dbReference type="EMBL" id="KE145363">
    <property type="protein sequence ID" value="EPE31197.1"/>
    <property type="molecule type" value="Genomic_DNA"/>
</dbReference>
<dbReference type="RefSeq" id="XP_008082608.1">
    <property type="nucleotide sequence ID" value="XM_008084417.1"/>
</dbReference>
<dbReference type="Proteomes" id="UP000016922">
    <property type="component" value="Unassembled WGS sequence"/>
</dbReference>